<dbReference type="SUPFAM" id="SSF55811">
    <property type="entry name" value="Nudix"/>
    <property type="match status" value="1"/>
</dbReference>
<gene>
    <name evidence="7" type="ORF">GCM10022377_16480</name>
</gene>
<protein>
    <recommendedName>
        <fullName evidence="9">NUDIX hydrolase</fullName>
    </recommendedName>
</protein>
<dbReference type="InterPro" id="IPR039121">
    <property type="entry name" value="NUDT19"/>
</dbReference>
<evidence type="ECO:0000256" key="3">
    <source>
        <dbReference type="ARBA" id="ARBA00022723"/>
    </source>
</evidence>
<evidence type="ECO:0000313" key="8">
    <source>
        <dbReference type="Proteomes" id="UP001501536"/>
    </source>
</evidence>
<dbReference type="EMBL" id="BAABCJ010000002">
    <property type="protein sequence ID" value="GAA3703531.1"/>
    <property type="molecule type" value="Genomic_DNA"/>
</dbReference>
<dbReference type="Gene3D" id="3.90.79.10">
    <property type="entry name" value="Nucleoside Triphosphate Pyrophosphohydrolase"/>
    <property type="match status" value="1"/>
</dbReference>
<organism evidence="7 8">
    <name type="scientific">Zhihengliuella alba</name>
    <dbReference type="NCBI Taxonomy" id="547018"/>
    <lineage>
        <taxon>Bacteria</taxon>
        <taxon>Bacillati</taxon>
        <taxon>Actinomycetota</taxon>
        <taxon>Actinomycetes</taxon>
        <taxon>Micrococcales</taxon>
        <taxon>Micrococcaceae</taxon>
        <taxon>Zhihengliuella</taxon>
    </lineage>
</organism>
<evidence type="ECO:0008006" key="9">
    <source>
        <dbReference type="Google" id="ProtNLM"/>
    </source>
</evidence>
<name>A0ABP7DFN2_9MICC</name>
<evidence type="ECO:0000256" key="2">
    <source>
        <dbReference type="ARBA" id="ARBA00001946"/>
    </source>
</evidence>
<proteinExistence type="predicted"/>
<evidence type="ECO:0000313" key="7">
    <source>
        <dbReference type="EMBL" id="GAA3703531.1"/>
    </source>
</evidence>
<reference evidence="8" key="1">
    <citation type="journal article" date="2019" name="Int. J. Syst. Evol. Microbiol.">
        <title>The Global Catalogue of Microorganisms (GCM) 10K type strain sequencing project: providing services to taxonomists for standard genome sequencing and annotation.</title>
        <authorList>
            <consortium name="The Broad Institute Genomics Platform"/>
            <consortium name="The Broad Institute Genome Sequencing Center for Infectious Disease"/>
            <person name="Wu L."/>
            <person name="Ma J."/>
        </authorList>
    </citation>
    <scope>NUCLEOTIDE SEQUENCE [LARGE SCALE GENOMIC DNA]</scope>
    <source>
        <strain evidence="8">JCM 16961</strain>
    </source>
</reference>
<dbReference type="PANTHER" id="PTHR12318">
    <property type="entry name" value="TESTOSTERONE-REGULATED PROTEIN RP2"/>
    <property type="match status" value="1"/>
</dbReference>
<keyword evidence="3" id="KW-0479">Metal-binding</keyword>
<evidence type="ECO:0000256" key="1">
    <source>
        <dbReference type="ARBA" id="ARBA00001936"/>
    </source>
</evidence>
<comment type="caution">
    <text evidence="7">The sequence shown here is derived from an EMBL/GenBank/DDBJ whole genome shotgun (WGS) entry which is preliminary data.</text>
</comment>
<evidence type="ECO:0000256" key="6">
    <source>
        <dbReference type="ARBA" id="ARBA00023211"/>
    </source>
</evidence>
<keyword evidence="4" id="KW-0378">Hydrolase</keyword>
<dbReference type="PANTHER" id="PTHR12318:SF0">
    <property type="entry name" value="ACYL-COENZYME A DIPHOSPHATASE NUDT19"/>
    <property type="match status" value="1"/>
</dbReference>
<sequence>MKLNSSSNTPSCFRPVPGGPAGLPSRRFALPPEQVPAAENWVAHGERAPRAVRFASSVALIRDGNRGVETYLGYRRGTSPLGVVAFPGGSEEGNDGDGDVPWFGPSVGDWAKRLGVLDHVAARRRVVCAARELFEESGVLLAGADPLSIVEDCSTGEWMEQRRAVAEQDLSFTEMLASRGLGLRTDLLRPLARWISPDFALRRFDTWYFAAAMPVRQQAVLLDGKGTWAQWMPARQVLDERATTALGDRIGHPDTVGRTFSELTVPAVEAILEKMATTRGTVAYLAHPREAKTYHPQLREADGGFSLEVHVSEASEGGTCFRAR</sequence>
<keyword evidence="6" id="KW-0464">Manganese</keyword>
<dbReference type="InterPro" id="IPR015797">
    <property type="entry name" value="NUDIX_hydrolase-like_dom_sf"/>
</dbReference>
<dbReference type="Proteomes" id="UP001501536">
    <property type="component" value="Unassembled WGS sequence"/>
</dbReference>
<evidence type="ECO:0000256" key="5">
    <source>
        <dbReference type="ARBA" id="ARBA00022842"/>
    </source>
</evidence>
<keyword evidence="5" id="KW-0460">Magnesium</keyword>
<accession>A0ABP7DFN2</accession>
<evidence type="ECO:0000256" key="4">
    <source>
        <dbReference type="ARBA" id="ARBA00022801"/>
    </source>
</evidence>
<comment type="cofactor">
    <cofactor evidence="2">
        <name>Mg(2+)</name>
        <dbReference type="ChEBI" id="CHEBI:18420"/>
    </cofactor>
</comment>
<comment type="cofactor">
    <cofactor evidence="1">
        <name>Mn(2+)</name>
        <dbReference type="ChEBI" id="CHEBI:29035"/>
    </cofactor>
</comment>
<keyword evidence="8" id="KW-1185">Reference proteome</keyword>